<accession>A0ABM4QSK6</accession>
<organism evidence="2 3">
    <name type="scientific">Bos indicus</name>
    <name type="common">Zebu</name>
    <dbReference type="NCBI Taxonomy" id="9915"/>
    <lineage>
        <taxon>Eukaryota</taxon>
        <taxon>Metazoa</taxon>
        <taxon>Chordata</taxon>
        <taxon>Craniata</taxon>
        <taxon>Vertebrata</taxon>
        <taxon>Euteleostomi</taxon>
        <taxon>Mammalia</taxon>
        <taxon>Eutheria</taxon>
        <taxon>Laurasiatheria</taxon>
        <taxon>Artiodactyla</taxon>
        <taxon>Ruminantia</taxon>
        <taxon>Pecora</taxon>
        <taxon>Bovidae</taxon>
        <taxon>Bovinae</taxon>
        <taxon>Bos</taxon>
    </lineage>
</organism>
<keyword evidence="2" id="KW-1185">Reference proteome</keyword>
<feature type="compositionally biased region" description="Basic and acidic residues" evidence="1">
    <location>
        <begin position="27"/>
        <end position="48"/>
    </location>
</feature>
<gene>
    <name evidence="3" type="primary">LOC139176833</name>
</gene>
<evidence type="ECO:0000256" key="1">
    <source>
        <dbReference type="SAM" id="MobiDB-lite"/>
    </source>
</evidence>
<dbReference type="RefSeq" id="XP_070626289.1">
    <property type="nucleotide sequence ID" value="XM_070770188.1"/>
</dbReference>
<dbReference type="Proteomes" id="UP001652663">
    <property type="component" value="Chromosome 17"/>
</dbReference>
<feature type="region of interest" description="Disordered" evidence="1">
    <location>
        <begin position="1"/>
        <end position="62"/>
    </location>
</feature>
<dbReference type="GeneID" id="139176833"/>
<evidence type="ECO:0000313" key="3">
    <source>
        <dbReference type="RefSeq" id="XP_070626289.1"/>
    </source>
</evidence>
<reference evidence="3" key="1">
    <citation type="submission" date="2025-08" db="UniProtKB">
        <authorList>
            <consortium name="RefSeq"/>
        </authorList>
    </citation>
    <scope>IDENTIFICATION</scope>
    <source>
        <tissue evidence="3">Blood</tissue>
    </source>
</reference>
<proteinExistence type="predicted"/>
<feature type="region of interest" description="Disordered" evidence="1">
    <location>
        <begin position="109"/>
        <end position="136"/>
    </location>
</feature>
<name>A0ABM4QSK6_BOSIN</name>
<protein>
    <submittedName>
        <fullName evidence="3">Uncharacterized protein</fullName>
    </submittedName>
</protein>
<sequence>MAPPQPEQTASGPAPWLSRPRHVQGSRPREEAARALWGRGEKAERKEVPPGTLSREGGRAASTLAWARRGRVRSPERPALSLASRLGSLDLEVEAGPLGLQLGADSAFPAPSGLSGSREMRQRPGLRGARHRQKPAPWARETLRGELRPRGTWVLAGAGLSVSRREFEAACRLRAENFFRRRSNVPISAGLRCPRPASRRSQEGRLVALNPGAGTRWPLS</sequence>
<evidence type="ECO:0000313" key="2">
    <source>
        <dbReference type="Proteomes" id="UP001652663"/>
    </source>
</evidence>